<protein>
    <submittedName>
        <fullName evidence="2">Uncharacterized protein</fullName>
    </submittedName>
</protein>
<dbReference type="Proteomes" id="UP001189429">
    <property type="component" value="Unassembled WGS sequence"/>
</dbReference>
<comment type="caution">
    <text evidence="2">The sequence shown here is derived from an EMBL/GenBank/DDBJ whole genome shotgun (WGS) entry which is preliminary data.</text>
</comment>
<evidence type="ECO:0000313" key="2">
    <source>
        <dbReference type="EMBL" id="CAK0849436.1"/>
    </source>
</evidence>
<evidence type="ECO:0000313" key="3">
    <source>
        <dbReference type="Proteomes" id="UP001189429"/>
    </source>
</evidence>
<reference evidence="2" key="1">
    <citation type="submission" date="2023-10" db="EMBL/GenBank/DDBJ databases">
        <authorList>
            <person name="Chen Y."/>
            <person name="Shah S."/>
            <person name="Dougan E. K."/>
            <person name="Thang M."/>
            <person name="Chan C."/>
        </authorList>
    </citation>
    <scope>NUCLEOTIDE SEQUENCE [LARGE SCALE GENOMIC DNA]</scope>
</reference>
<keyword evidence="1" id="KW-0812">Transmembrane</keyword>
<sequence length="193" mass="19582">MPLFAAELFGWSCLLSAVFLWVSLGAYATLTAAAAPLCCARAGAPFSCHRLVYVAPVAANVSWLVVVSASNFMMWVGADGRQDEYGVAGNPGSALLVVAGVALLACALAFLYCDLVWATVTAWSLAGVCRMQTVADAARFPVGALNPTVAAVSGFCIALVAASAAAGLGVAVVGWHSGRRAAGSLEAMGVPLE</sequence>
<keyword evidence="1" id="KW-1133">Transmembrane helix</keyword>
<dbReference type="EMBL" id="CAUYUJ010015060">
    <property type="protein sequence ID" value="CAK0849436.1"/>
    <property type="molecule type" value="Genomic_DNA"/>
</dbReference>
<feature type="transmembrane region" description="Helical" evidence="1">
    <location>
        <begin position="94"/>
        <end position="118"/>
    </location>
</feature>
<organism evidence="2 3">
    <name type="scientific">Prorocentrum cordatum</name>
    <dbReference type="NCBI Taxonomy" id="2364126"/>
    <lineage>
        <taxon>Eukaryota</taxon>
        <taxon>Sar</taxon>
        <taxon>Alveolata</taxon>
        <taxon>Dinophyceae</taxon>
        <taxon>Prorocentrales</taxon>
        <taxon>Prorocentraceae</taxon>
        <taxon>Prorocentrum</taxon>
    </lineage>
</organism>
<keyword evidence="3" id="KW-1185">Reference proteome</keyword>
<evidence type="ECO:0000256" key="1">
    <source>
        <dbReference type="SAM" id="Phobius"/>
    </source>
</evidence>
<name>A0ABN9TUR5_9DINO</name>
<accession>A0ABN9TUR5</accession>
<feature type="transmembrane region" description="Helical" evidence="1">
    <location>
        <begin position="149"/>
        <end position="175"/>
    </location>
</feature>
<feature type="transmembrane region" description="Helical" evidence="1">
    <location>
        <begin position="50"/>
        <end position="73"/>
    </location>
</feature>
<gene>
    <name evidence="2" type="ORF">PCOR1329_LOCUS42119</name>
</gene>
<proteinExistence type="predicted"/>
<keyword evidence="1" id="KW-0472">Membrane</keyword>